<dbReference type="EMBL" id="BSXV01000895">
    <property type="protein sequence ID" value="GME91033.1"/>
    <property type="molecule type" value="Genomic_DNA"/>
</dbReference>
<evidence type="ECO:0000313" key="1">
    <source>
        <dbReference type="EMBL" id="GME91033.1"/>
    </source>
</evidence>
<proteinExistence type="predicted"/>
<organism evidence="1 2">
    <name type="scientific">Candida boidinii</name>
    <name type="common">Yeast</name>
    <dbReference type="NCBI Taxonomy" id="5477"/>
    <lineage>
        <taxon>Eukaryota</taxon>
        <taxon>Fungi</taxon>
        <taxon>Dikarya</taxon>
        <taxon>Ascomycota</taxon>
        <taxon>Saccharomycotina</taxon>
        <taxon>Pichiomycetes</taxon>
        <taxon>Pichiales</taxon>
        <taxon>Pichiaceae</taxon>
        <taxon>Ogataea</taxon>
        <taxon>Ogataea/Candida clade</taxon>
    </lineage>
</organism>
<sequence length="107" mass="12214">MKYYDITGLMRGRKCLAGESSLNKMWGLIPTLQGGTTDTNLRKFAETKPTRKTSLRISLNLGYNPTIMGKKMKNTDVSIKWNNDLLFHNTDNHFIQSRYLLPHAIAP</sequence>
<gene>
    <name evidence="1" type="ORF">Cboi01_000212200</name>
</gene>
<name>A0ACB5TML5_CANBO</name>
<evidence type="ECO:0000313" key="2">
    <source>
        <dbReference type="Proteomes" id="UP001165101"/>
    </source>
</evidence>
<reference evidence="1" key="1">
    <citation type="submission" date="2023-04" db="EMBL/GenBank/DDBJ databases">
        <title>Candida boidinii NBRC 1967.</title>
        <authorList>
            <person name="Ichikawa N."/>
            <person name="Sato H."/>
            <person name="Tonouchi N."/>
        </authorList>
    </citation>
    <scope>NUCLEOTIDE SEQUENCE</scope>
    <source>
        <strain evidence="1">NBRC 1967</strain>
    </source>
</reference>
<keyword evidence="2" id="KW-1185">Reference proteome</keyword>
<dbReference type="Proteomes" id="UP001165101">
    <property type="component" value="Unassembled WGS sequence"/>
</dbReference>
<comment type="caution">
    <text evidence="1">The sequence shown here is derived from an EMBL/GenBank/DDBJ whole genome shotgun (WGS) entry which is preliminary data.</text>
</comment>
<protein>
    <submittedName>
        <fullName evidence="1">Unnamed protein product</fullName>
    </submittedName>
</protein>
<accession>A0ACB5TML5</accession>